<dbReference type="AlphaFoldDB" id="A0AAV4S1T4"/>
<keyword evidence="2" id="KW-1185">Reference proteome</keyword>
<protein>
    <submittedName>
        <fullName evidence="1">Uncharacterized protein</fullName>
    </submittedName>
</protein>
<name>A0AAV4S1T4_CAEEX</name>
<dbReference type="EMBL" id="BPLR01008747">
    <property type="protein sequence ID" value="GIY26919.1"/>
    <property type="molecule type" value="Genomic_DNA"/>
</dbReference>
<evidence type="ECO:0000313" key="1">
    <source>
        <dbReference type="EMBL" id="GIY26919.1"/>
    </source>
</evidence>
<proteinExistence type="predicted"/>
<comment type="caution">
    <text evidence="1">The sequence shown here is derived from an EMBL/GenBank/DDBJ whole genome shotgun (WGS) entry which is preliminary data.</text>
</comment>
<gene>
    <name evidence="1" type="ORF">CEXT_626101</name>
</gene>
<accession>A0AAV4S1T4</accession>
<organism evidence="1 2">
    <name type="scientific">Caerostris extrusa</name>
    <name type="common">Bark spider</name>
    <name type="synonym">Caerostris bankana</name>
    <dbReference type="NCBI Taxonomy" id="172846"/>
    <lineage>
        <taxon>Eukaryota</taxon>
        <taxon>Metazoa</taxon>
        <taxon>Ecdysozoa</taxon>
        <taxon>Arthropoda</taxon>
        <taxon>Chelicerata</taxon>
        <taxon>Arachnida</taxon>
        <taxon>Araneae</taxon>
        <taxon>Araneomorphae</taxon>
        <taxon>Entelegynae</taxon>
        <taxon>Araneoidea</taxon>
        <taxon>Araneidae</taxon>
        <taxon>Caerostris</taxon>
    </lineage>
</organism>
<reference evidence="1 2" key="1">
    <citation type="submission" date="2021-06" db="EMBL/GenBank/DDBJ databases">
        <title>Caerostris extrusa draft genome.</title>
        <authorList>
            <person name="Kono N."/>
            <person name="Arakawa K."/>
        </authorList>
    </citation>
    <scope>NUCLEOTIDE SEQUENCE [LARGE SCALE GENOMIC DNA]</scope>
</reference>
<sequence>MSKCTALTAAINKQTNVAHISLRELNMWHAISPLGGIHLFLLGKQVPGLLRGHPELCVSSFAKDRVACFMDGP</sequence>
<dbReference type="Proteomes" id="UP001054945">
    <property type="component" value="Unassembled WGS sequence"/>
</dbReference>
<evidence type="ECO:0000313" key="2">
    <source>
        <dbReference type="Proteomes" id="UP001054945"/>
    </source>
</evidence>